<dbReference type="GO" id="GO:0019323">
    <property type="term" value="P:pentose catabolic process"/>
    <property type="evidence" value="ECO:0007669"/>
    <property type="project" value="UniProtKB-UniRule"/>
</dbReference>
<evidence type="ECO:0000256" key="8">
    <source>
        <dbReference type="ARBA" id="ARBA00022723"/>
    </source>
</evidence>
<evidence type="ECO:0000256" key="6">
    <source>
        <dbReference type="ARBA" id="ARBA00009541"/>
    </source>
</evidence>
<dbReference type="NCBIfam" id="TIGR01163">
    <property type="entry name" value="rpe"/>
    <property type="match status" value="1"/>
</dbReference>
<evidence type="ECO:0000256" key="9">
    <source>
        <dbReference type="ARBA" id="ARBA00023235"/>
    </source>
</evidence>
<evidence type="ECO:0000256" key="7">
    <source>
        <dbReference type="ARBA" id="ARBA00013188"/>
    </source>
</evidence>
<comment type="cofactor">
    <cofactor evidence="2">
        <name>Mn(2+)</name>
        <dbReference type="ChEBI" id="CHEBI:29035"/>
    </cofactor>
</comment>
<dbReference type="KEGG" id="hqn:M0220_01960"/>
<evidence type="ECO:0000256" key="1">
    <source>
        <dbReference type="ARBA" id="ARBA00001782"/>
    </source>
</evidence>
<name>A0AA46TRH7_9GAMM</name>
<evidence type="ECO:0000256" key="5">
    <source>
        <dbReference type="ARBA" id="ARBA00001954"/>
    </source>
</evidence>
<proteinExistence type="inferred from homology"/>
<dbReference type="GO" id="GO:0004750">
    <property type="term" value="F:D-ribulose-phosphate 3-epimerase activity"/>
    <property type="evidence" value="ECO:0007669"/>
    <property type="project" value="UniProtKB-UniRule"/>
</dbReference>
<evidence type="ECO:0000256" key="10">
    <source>
        <dbReference type="HAMAP-Rule" id="MF_02227"/>
    </source>
</evidence>
<keyword evidence="13" id="KW-0170">Cobalt</keyword>
<comment type="cofactor">
    <cofactor evidence="10 13">
        <name>a divalent metal cation</name>
        <dbReference type="ChEBI" id="CHEBI:60240"/>
    </cofactor>
    <text evidence="10 13">Binds 1 divalent metal cation per subunit.</text>
</comment>
<evidence type="ECO:0000313" key="15">
    <source>
        <dbReference type="EMBL" id="UYO74951.1"/>
    </source>
</evidence>
<evidence type="ECO:0000256" key="12">
    <source>
        <dbReference type="PIRSR" id="PIRSR001461-1"/>
    </source>
</evidence>
<keyword evidence="9 10" id="KW-0413">Isomerase</keyword>
<dbReference type="RefSeq" id="WP_264018542.1">
    <property type="nucleotide sequence ID" value="NZ_CP096973.1"/>
</dbReference>
<evidence type="ECO:0000256" key="3">
    <source>
        <dbReference type="ARBA" id="ARBA00001941"/>
    </source>
</evidence>
<keyword evidence="13" id="KW-0862">Zinc</keyword>
<keyword evidence="8 10" id="KW-0479">Metal-binding</keyword>
<dbReference type="FunFam" id="3.20.20.70:FF:000004">
    <property type="entry name" value="Ribulose-phosphate 3-epimerase"/>
    <property type="match status" value="1"/>
</dbReference>
<gene>
    <name evidence="10 15" type="primary">rpe</name>
    <name evidence="15" type="ORF">M0220_01960</name>
</gene>
<dbReference type="Gene3D" id="3.20.20.70">
    <property type="entry name" value="Aldolase class I"/>
    <property type="match status" value="1"/>
</dbReference>
<dbReference type="PROSITE" id="PS01085">
    <property type="entry name" value="RIBUL_P_3_EPIMER_1"/>
    <property type="match status" value="1"/>
</dbReference>
<comment type="cofactor">
    <cofactor evidence="4">
        <name>Zn(2+)</name>
        <dbReference type="ChEBI" id="CHEBI:29105"/>
    </cofactor>
</comment>
<comment type="similarity">
    <text evidence="6 10 11">Belongs to the ribulose-phosphate 3-epimerase family.</text>
</comment>
<feature type="binding site" evidence="10 13">
    <location>
        <position position="39"/>
    </location>
    <ligand>
        <name>a divalent metal cation</name>
        <dbReference type="ChEBI" id="CHEBI:60240"/>
    </ligand>
</feature>
<accession>A0AA46TRH7</accession>
<protein>
    <recommendedName>
        <fullName evidence="7 10">Ribulose-phosphate 3-epimerase</fullName>
        <ecNumber evidence="7 10">5.1.3.1</ecNumber>
    </recommendedName>
</protein>
<reference evidence="15" key="1">
    <citation type="submission" date="2022-05" db="EMBL/GenBank/DDBJ databases">
        <title>Complete sequence of a novel PHA-producing Halomonas strain.</title>
        <authorList>
            <person name="Zheng Z."/>
        </authorList>
    </citation>
    <scope>NUCLEOTIDE SEQUENCE</scope>
    <source>
        <strain evidence="15">ZZQ-149</strain>
    </source>
</reference>
<dbReference type="InterPro" id="IPR026019">
    <property type="entry name" value="Ribul_P_3_epim"/>
</dbReference>
<evidence type="ECO:0000313" key="16">
    <source>
        <dbReference type="Proteomes" id="UP001164935"/>
    </source>
</evidence>
<feature type="binding site" evidence="10 13">
    <location>
        <position position="37"/>
    </location>
    <ligand>
        <name>a divalent metal cation</name>
        <dbReference type="ChEBI" id="CHEBI:60240"/>
    </ligand>
</feature>
<dbReference type="InterPro" id="IPR000056">
    <property type="entry name" value="Ribul_P_3_epim-like"/>
</dbReference>
<feature type="binding site" evidence="10 13">
    <location>
        <position position="180"/>
    </location>
    <ligand>
        <name>a divalent metal cation</name>
        <dbReference type="ChEBI" id="CHEBI:60240"/>
    </ligand>
</feature>
<feature type="active site" description="Proton acceptor" evidence="10 12">
    <location>
        <position position="39"/>
    </location>
</feature>
<comment type="cofactor">
    <cofactor evidence="5">
        <name>Fe(2+)</name>
        <dbReference type="ChEBI" id="CHEBI:29033"/>
    </cofactor>
</comment>
<dbReference type="PROSITE" id="PS01086">
    <property type="entry name" value="RIBUL_P_3_EPIMER_2"/>
    <property type="match status" value="1"/>
</dbReference>
<dbReference type="CDD" id="cd00429">
    <property type="entry name" value="RPE"/>
    <property type="match status" value="1"/>
</dbReference>
<keyword evidence="10 11" id="KW-0119">Carbohydrate metabolism</keyword>
<dbReference type="PIRSF" id="PIRSF001461">
    <property type="entry name" value="RPE"/>
    <property type="match status" value="1"/>
</dbReference>
<dbReference type="AlphaFoldDB" id="A0AA46TRH7"/>
<dbReference type="Proteomes" id="UP001164935">
    <property type="component" value="Chromosome"/>
</dbReference>
<evidence type="ECO:0000256" key="4">
    <source>
        <dbReference type="ARBA" id="ARBA00001947"/>
    </source>
</evidence>
<comment type="function">
    <text evidence="10">Catalyzes the reversible epimerization of D-ribulose 5-phosphate to D-xylulose 5-phosphate.</text>
</comment>
<dbReference type="PANTHER" id="PTHR11749">
    <property type="entry name" value="RIBULOSE-5-PHOSPHATE-3-EPIMERASE"/>
    <property type="match status" value="1"/>
</dbReference>
<feature type="binding site" evidence="10">
    <location>
        <begin position="180"/>
        <end position="182"/>
    </location>
    <ligand>
        <name>substrate</name>
    </ligand>
</feature>
<dbReference type="Pfam" id="PF00834">
    <property type="entry name" value="Ribul_P_3_epim"/>
    <property type="match status" value="1"/>
</dbReference>
<dbReference type="GO" id="GO:0046872">
    <property type="term" value="F:metal ion binding"/>
    <property type="evidence" value="ECO:0007669"/>
    <property type="project" value="UniProtKB-UniRule"/>
</dbReference>
<evidence type="ECO:0000256" key="2">
    <source>
        <dbReference type="ARBA" id="ARBA00001936"/>
    </source>
</evidence>
<dbReference type="SUPFAM" id="SSF51366">
    <property type="entry name" value="Ribulose-phoshate binding barrel"/>
    <property type="match status" value="1"/>
</dbReference>
<feature type="binding site" evidence="10 14">
    <location>
        <begin position="202"/>
        <end position="203"/>
    </location>
    <ligand>
        <name>substrate</name>
    </ligand>
</feature>
<comment type="pathway">
    <text evidence="10">Carbohydrate degradation.</text>
</comment>
<keyword evidence="13" id="KW-0464">Manganese</keyword>
<dbReference type="NCBIfam" id="NF004076">
    <property type="entry name" value="PRK05581.1-4"/>
    <property type="match status" value="1"/>
</dbReference>
<comment type="catalytic activity">
    <reaction evidence="1 10 11">
        <text>D-ribulose 5-phosphate = D-xylulose 5-phosphate</text>
        <dbReference type="Rhea" id="RHEA:13677"/>
        <dbReference type="ChEBI" id="CHEBI:57737"/>
        <dbReference type="ChEBI" id="CHEBI:58121"/>
        <dbReference type="EC" id="5.1.3.1"/>
    </reaction>
</comment>
<dbReference type="EC" id="5.1.3.1" evidence="7 10"/>
<dbReference type="GO" id="GO:0005737">
    <property type="term" value="C:cytoplasm"/>
    <property type="evidence" value="ECO:0007669"/>
    <property type="project" value="UniProtKB-ARBA"/>
</dbReference>
<evidence type="ECO:0000256" key="11">
    <source>
        <dbReference type="PIRNR" id="PIRNR001461"/>
    </source>
</evidence>
<feature type="binding site" evidence="14">
    <location>
        <position position="182"/>
    </location>
    <ligand>
        <name>substrate</name>
    </ligand>
</feature>
<organism evidence="15 16">
    <name type="scientific">Halomonas qinghailakensis</name>
    <dbReference type="NCBI Taxonomy" id="2937790"/>
    <lineage>
        <taxon>Bacteria</taxon>
        <taxon>Pseudomonadati</taxon>
        <taxon>Pseudomonadota</taxon>
        <taxon>Gammaproteobacteria</taxon>
        <taxon>Oceanospirillales</taxon>
        <taxon>Halomonadaceae</taxon>
        <taxon>Halomonas</taxon>
    </lineage>
</organism>
<evidence type="ECO:0000256" key="14">
    <source>
        <dbReference type="PIRSR" id="PIRSR001461-3"/>
    </source>
</evidence>
<evidence type="ECO:0000256" key="13">
    <source>
        <dbReference type="PIRSR" id="PIRSR001461-2"/>
    </source>
</evidence>
<feature type="binding site" evidence="10 14">
    <location>
        <position position="12"/>
    </location>
    <ligand>
        <name>substrate</name>
    </ligand>
</feature>
<dbReference type="GO" id="GO:0006098">
    <property type="term" value="P:pentose-phosphate shunt"/>
    <property type="evidence" value="ECO:0007669"/>
    <property type="project" value="UniProtKB-UniRule"/>
</dbReference>
<dbReference type="InterPro" id="IPR013785">
    <property type="entry name" value="Aldolase_TIM"/>
</dbReference>
<dbReference type="EMBL" id="CP096973">
    <property type="protein sequence ID" value="UYO74951.1"/>
    <property type="molecule type" value="Genomic_DNA"/>
</dbReference>
<dbReference type="InterPro" id="IPR011060">
    <property type="entry name" value="RibuloseP-bd_barrel"/>
</dbReference>
<comment type="cofactor">
    <cofactor evidence="3">
        <name>Co(2+)</name>
        <dbReference type="ChEBI" id="CHEBI:48828"/>
    </cofactor>
</comment>
<keyword evidence="16" id="KW-1185">Reference proteome</keyword>
<feature type="binding site" evidence="10 14">
    <location>
        <position position="71"/>
    </location>
    <ligand>
        <name>substrate</name>
    </ligand>
</feature>
<sequence length="233" mass="25020">MSAEQDFLIAPSILSANFARLGEEVDNVLAAGADIVHFDVMDNHYVPNLTIGPMVCKALRDHGVTAPIDVHLMVKPVDRMISDFSAAGASYITFHPEASEHVDRSLQLIRDSGCKAGLVFNPATPLSYLDYVMDKIDMVLLMSVNPGFGGQSFIPGTLDKLREARARIDASGRPIRLEIDGGVKVENIADIAAAGADTFVAGSAIFNAHQTSDPHGYNTVIQQMRAELAKVNG</sequence>
<feature type="active site" description="Proton donor" evidence="10 12">
    <location>
        <position position="180"/>
    </location>
</feature>
<dbReference type="HAMAP" id="MF_02227">
    <property type="entry name" value="RPE"/>
    <property type="match status" value="1"/>
</dbReference>
<feature type="binding site" evidence="10 13">
    <location>
        <position position="71"/>
    </location>
    <ligand>
        <name>a divalent metal cation</name>
        <dbReference type="ChEBI" id="CHEBI:60240"/>
    </ligand>
</feature>
<feature type="binding site" evidence="10 14">
    <location>
        <begin position="147"/>
        <end position="150"/>
    </location>
    <ligand>
        <name>substrate</name>
    </ligand>
</feature>